<dbReference type="GO" id="GO:0019702">
    <property type="term" value="F:protein arginine N5-methyltransferase activity"/>
    <property type="evidence" value="ECO:0007669"/>
    <property type="project" value="TreeGrafter"/>
</dbReference>
<reference evidence="5" key="1">
    <citation type="submission" date="2020-05" db="EMBL/GenBank/DDBJ databases">
        <title>Phylogenomic resolution of chytrid fungi.</title>
        <authorList>
            <person name="Stajich J.E."/>
            <person name="Amses K."/>
            <person name="Simmons R."/>
            <person name="Seto K."/>
            <person name="Myers J."/>
            <person name="Bonds A."/>
            <person name="Quandt C.A."/>
            <person name="Barry K."/>
            <person name="Liu P."/>
            <person name="Grigoriev I."/>
            <person name="Longcore J.E."/>
            <person name="James T.Y."/>
        </authorList>
    </citation>
    <scope>NUCLEOTIDE SEQUENCE</scope>
    <source>
        <strain evidence="5">JEL0513</strain>
    </source>
</reference>
<name>A0AAD5XG81_9FUNG</name>
<evidence type="ECO:0000259" key="4">
    <source>
        <dbReference type="PROSITE" id="PS51559"/>
    </source>
</evidence>
<sequence length="363" mass="39505">MTTRPEPTLAVHVAAAGGDVAELERLIGLDAAAVLEREATTNASALHYAAQHDQLEAVEALLRHRLPWNEVTFAHETAAEWAAAAGHRRIWDRLLAEGMRAEMLLALLAGDDDDDGDGDDDDDTSGGAANAAARFLQSRLTYVDGSGSGSGGGDGDGASVLVDADRNAVMMGWEAPLMQRHAAALHVAGRRVLNVGFGLGLVDGFLQAQQPAEHTIIEAHPDVLARMRADGWLSRPNVRVLAGRWQDVVAQLGTYDAIFFDTFSEDYAALKRFHALLPAILDKDHGIYSYFNGLAGTNLFFHHVSSNICQADLLDLGIETTMEEINVEDLGDDVWRGIARKYWSLPVYYLPTCRFVRDSDSNR</sequence>
<dbReference type="InterPro" id="IPR036770">
    <property type="entry name" value="Ankyrin_rpt-contain_sf"/>
</dbReference>
<proteinExistence type="predicted"/>
<dbReference type="Proteomes" id="UP001211907">
    <property type="component" value="Unassembled WGS sequence"/>
</dbReference>
<dbReference type="EMBL" id="JADGJH010000150">
    <property type="protein sequence ID" value="KAJ3135954.1"/>
    <property type="molecule type" value="Genomic_DNA"/>
</dbReference>
<evidence type="ECO:0000256" key="3">
    <source>
        <dbReference type="ARBA" id="ARBA00022691"/>
    </source>
</evidence>
<dbReference type="AlphaFoldDB" id="A0AAD5XG81"/>
<dbReference type="GO" id="GO:0005634">
    <property type="term" value="C:nucleus"/>
    <property type="evidence" value="ECO:0007669"/>
    <property type="project" value="TreeGrafter"/>
</dbReference>
<organism evidence="5 6">
    <name type="scientific">Physocladia obscura</name>
    <dbReference type="NCBI Taxonomy" id="109957"/>
    <lineage>
        <taxon>Eukaryota</taxon>
        <taxon>Fungi</taxon>
        <taxon>Fungi incertae sedis</taxon>
        <taxon>Chytridiomycota</taxon>
        <taxon>Chytridiomycota incertae sedis</taxon>
        <taxon>Chytridiomycetes</taxon>
        <taxon>Chytridiales</taxon>
        <taxon>Chytriomycetaceae</taxon>
        <taxon>Physocladia</taxon>
    </lineage>
</organism>
<dbReference type="PROSITE" id="PS51559">
    <property type="entry name" value="SAM_RMT2"/>
    <property type="match status" value="1"/>
</dbReference>
<gene>
    <name evidence="5" type="ORF">HK100_002198</name>
</gene>
<dbReference type="SUPFAM" id="SSF48403">
    <property type="entry name" value="Ankyrin repeat"/>
    <property type="match status" value="1"/>
</dbReference>
<dbReference type="Pfam" id="PF12796">
    <property type="entry name" value="Ank_2"/>
    <property type="match status" value="1"/>
</dbReference>
<dbReference type="InterPro" id="IPR051038">
    <property type="entry name" value="RMT2/GAMT_Mtase"/>
</dbReference>
<dbReference type="PANTHER" id="PTHR32379:SF1">
    <property type="entry name" value="GUANIDINOACETATE N-METHYLTRANSFERASE"/>
    <property type="match status" value="1"/>
</dbReference>
<dbReference type="InterPro" id="IPR002110">
    <property type="entry name" value="Ankyrin_rpt"/>
</dbReference>
<keyword evidence="1" id="KW-0489">Methyltransferase</keyword>
<dbReference type="SUPFAM" id="SSF53335">
    <property type="entry name" value="S-adenosyl-L-methionine-dependent methyltransferases"/>
    <property type="match status" value="1"/>
</dbReference>
<protein>
    <recommendedName>
        <fullName evidence="4">RMT2 domain-containing protein</fullName>
    </recommendedName>
</protein>
<dbReference type="InterPro" id="IPR026480">
    <property type="entry name" value="RMT2_dom"/>
</dbReference>
<dbReference type="GO" id="GO:0032259">
    <property type="term" value="P:methylation"/>
    <property type="evidence" value="ECO:0007669"/>
    <property type="project" value="UniProtKB-KW"/>
</dbReference>
<evidence type="ECO:0000256" key="1">
    <source>
        <dbReference type="ARBA" id="ARBA00022603"/>
    </source>
</evidence>
<keyword evidence="3" id="KW-0949">S-adenosyl-L-methionine</keyword>
<dbReference type="InterPro" id="IPR029063">
    <property type="entry name" value="SAM-dependent_MTases_sf"/>
</dbReference>
<evidence type="ECO:0000256" key="2">
    <source>
        <dbReference type="ARBA" id="ARBA00022679"/>
    </source>
</evidence>
<dbReference type="GO" id="GO:0005737">
    <property type="term" value="C:cytoplasm"/>
    <property type="evidence" value="ECO:0007669"/>
    <property type="project" value="TreeGrafter"/>
</dbReference>
<keyword evidence="2" id="KW-0808">Transferase</keyword>
<evidence type="ECO:0000313" key="6">
    <source>
        <dbReference type="Proteomes" id="UP001211907"/>
    </source>
</evidence>
<dbReference type="PANTHER" id="PTHR32379">
    <property type="entry name" value="GUANIDINOACETATE N-METHYLTRANSFERASE"/>
    <property type="match status" value="1"/>
</dbReference>
<comment type="caution">
    <text evidence="5">The sequence shown here is derived from an EMBL/GenBank/DDBJ whole genome shotgun (WGS) entry which is preliminary data.</text>
</comment>
<dbReference type="Gene3D" id="1.25.40.20">
    <property type="entry name" value="Ankyrin repeat-containing domain"/>
    <property type="match status" value="1"/>
</dbReference>
<feature type="domain" description="RMT2" evidence="4">
    <location>
        <begin position="128"/>
        <end position="363"/>
    </location>
</feature>
<evidence type="ECO:0000313" key="5">
    <source>
        <dbReference type="EMBL" id="KAJ3135954.1"/>
    </source>
</evidence>
<dbReference type="Gene3D" id="3.40.50.150">
    <property type="entry name" value="Vaccinia Virus protein VP39"/>
    <property type="match status" value="1"/>
</dbReference>
<keyword evidence="6" id="KW-1185">Reference proteome</keyword>
<accession>A0AAD5XG81</accession>